<organism evidence="2 3">
    <name type="scientific">Chryseobacterium edaphi</name>
    <dbReference type="NCBI Taxonomy" id="2976532"/>
    <lineage>
        <taxon>Bacteria</taxon>
        <taxon>Pseudomonadati</taxon>
        <taxon>Bacteroidota</taxon>
        <taxon>Flavobacteriia</taxon>
        <taxon>Flavobacteriales</taxon>
        <taxon>Weeksellaceae</taxon>
        <taxon>Chryseobacterium group</taxon>
        <taxon>Chryseobacterium</taxon>
    </lineage>
</organism>
<feature type="transmembrane region" description="Helical" evidence="1">
    <location>
        <begin position="198"/>
        <end position="222"/>
    </location>
</feature>
<keyword evidence="1" id="KW-0812">Transmembrane</keyword>
<evidence type="ECO:0000256" key="1">
    <source>
        <dbReference type="SAM" id="Phobius"/>
    </source>
</evidence>
<dbReference type="Proteomes" id="UP001208649">
    <property type="component" value="Unassembled WGS sequence"/>
</dbReference>
<keyword evidence="1" id="KW-1133">Transmembrane helix</keyword>
<sequence>MTSTEEKQIDDYLILNKLPLDILLEVRDHMISQVSDLQINKKLSFEEAFFKTKILWEPEFKMTKYFLFYTGEVSVLEKKIVKAKYNSIFRKSFLIASLIFVINLFAIYISKTQEFYGILFKIQNGLVFFAPIALWIFHYKKRKFFRIDYKYKGKLFYTMYQQNNTLLIACLSSMGQIVMHKGGSAFQFFKTDLPVDTVSLLLTLLIPFVAHIILIFGMINLFEHNKTLDRINSFIKISEAN</sequence>
<dbReference type="EMBL" id="JAOTEM010000003">
    <property type="protein sequence ID" value="MCU7618378.1"/>
    <property type="molecule type" value="Genomic_DNA"/>
</dbReference>
<reference evidence="3" key="1">
    <citation type="submission" date="2023-07" db="EMBL/GenBank/DDBJ databases">
        <title>Chryseobacterium sp. strain PBS4-4 Genome sequencing and assembly.</title>
        <authorList>
            <person name="Jung Y."/>
        </authorList>
    </citation>
    <scope>NUCLEOTIDE SEQUENCE [LARGE SCALE GENOMIC DNA]</scope>
    <source>
        <strain evidence="3">PBS4-4</strain>
    </source>
</reference>
<feature type="transmembrane region" description="Helical" evidence="1">
    <location>
        <begin position="158"/>
        <end position="178"/>
    </location>
</feature>
<keyword evidence="3" id="KW-1185">Reference proteome</keyword>
<comment type="caution">
    <text evidence="2">The sequence shown here is derived from an EMBL/GenBank/DDBJ whole genome shotgun (WGS) entry which is preliminary data.</text>
</comment>
<evidence type="ECO:0000313" key="3">
    <source>
        <dbReference type="Proteomes" id="UP001208649"/>
    </source>
</evidence>
<keyword evidence="1" id="KW-0472">Membrane</keyword>
<accession>A0ABT2W832</accession>
<feature type="transmembrane region" description="Helical" evidence="1">
    <location>
        <begin position="88"/>
        <end position="109"/>
    </location>
</feature>
<name>A0ABT2W832_9FLAO</name>
<evidence type="ECO:0000313" key="2">
    <source>
        <dbReference type="EMBL" id="MCU7618378.1"/>
    </source>
</evidence>
<protein>
    <submittedName>
        <fullName evidence="2">Uncharacterized protein</fullName>
    </submittedName>
</protein>
<dbReference type="RefSeq" id="WP_263003887.1">
    <property type="nucleotide sequence ID" value="NZ_JAOTEM010000003.1"/>
</dbReference>
<proteinExistence type="predicted"/>
<gene>
    <name evidence="2" type="ORF">NZ698_14350</name>
</gene>
<feature type="transmembrane region" description="Helical" evidence="1">
    <location>
        <begin position="115"/>
        <end position="137"/>
    </location>
</feature>